<evidence type="ECO:0000256" key="3">
    <source>
        <dbReference type="ARBA" id="ARBA00022475"/>
    </source>
</evidence>
<dbReference type="GO" id="GO:0005886">
    <property type="term" value="C:plasma membrane"/>
    <property type="evidence" value="ECO:0007669"/>
    <property type="project" value="UniProtKB-SubCell"/>
</dbReference>
<keyword evidence="10" id="KW-1185">Reference proteome</keyword>
<dbReference type="InterPro" id="IPR035906">
    <property type="entry name" value="MetI-like_sf"/>
</dbReference>
<keyword evidence="5 7" id="KW-1133">Transmembrane helix</keyword>
<evidence type="ECO:0000313" key="9">
    <source>
        <dbReference type="EMBL" id="GKX28805.1"/>
    </source>
</evidence>
<dbReference type="Proteomes" id="UP001144256">
    <property type="component" value="Unassembled WGS sequence"/>
</dbReference>
<comment type="similarity">
    <text evidence="7">Belongs to the binding-protein-dependent transport system permease family.</text>
</comment>
<protein>
    <submittedName>
        <fullName evidence="9">Sugar ABC transporter permease</fullName>
    </submittedName>
</protein>
<evidence type="ECO:0000256" key="7">
    <source>
        <dbReference type="RuleBase" id="RU363032"/>
    </source>
</evidence>
<organism evidence="9 10">
    <name type="scientific">Vallitalea longa</name>
    <dbReference type="NCBI Taxonomy" id="2936439"/>
    <lineage>
        <taxon>Bacteria</taxon>
        <taxon>Bacillati</taxon>
        <taxon>Bacillota</taxon>
        <taxon>Clostridia</taxon>
        <taxon>Lachnospirales</taxon>
        <taxon>Vallitaleaceae</taxon>
        <taxon>Vallitalea</taxon>
    </lineage>
</organism>
<feature type="transmembrane region" description="Helical" evidence="7">
    <location>
        <begin position="129"/>
        <end position="149"/>
    </location>
</feature>
<feature type="transmembrane region" description="Helical" evidence="7">
    <location>
        <begin position="91"/>
        <end position="117"/>
    </location>
</feature>
<keyword evidence="4 7" id="KW-0812">Transmembrane</keyword>
<dbReference type="InterPro" id="IPR051393">
    <property type="entry name" value="ABC_transporter_permease"/>
</dbReference>
<dbReference type="PROSITE" id="PS50928">
    <property type="entry name" value="ABC_TM1"/>
    <property type="match status" value="1"/>
</dbReference>
<feature type="transmembrane region" description="Helical" evidence="7">
    <location>
        <begin position="30"/>
        <end position="54"/>
    </location>
</feature>
<keyword evidence="2 7" id="KW-0813">Transport</keyword>
<dbReference type="Pfam" id="PF00528">
    <property type="entry name" value="BPD_transp_1"/>
    <property type="match status" value="1"/>
</dbReference>
<evidence type="ECO:0000256" key="5">
    <source>
        <dbReference type="ARBA" id="ARBA00022989"/>
    </source>
</evidence>
<evidence type="ECO:0000313" key="10">
    <source>
        <dbReference type="Proteomes" id="UP001144256"/>
    </source>
</evidence>
<dbReference type="InterPro" id="IPR000515">
    <property type="entry name" value="MetI-like"/>
</dbReference>
<dbReference type="EMBL" id="BRLB01000002">
    <property type="protein sequence ID" value="GKX28805.1"/>
    <property type="molecule type" value="Genomic_DNA"/>
</dbReference>
<keyword evidence="3" id="KW-1003">Cell membrane</keyword>
<accession>A0A9W5YA09</accession>
<feature type="transmembrane region" description="Helical" evidence="7">
    <location>
        <begin position="193"/>
        <end position="215"/>
    </location>
</feature>
<gene>
    <name evidence="9" type="ORF">SH1V18_12850</name>
</gene>
<dbReference type="PANTHER" id="PTHR30193">
    <property type="entry name" value="ABC TRANSPORTER PERMEASE PROTEIN"/>
    <property type="match status" value="1"/>
</dbReference>
<feature type="transmembrane region" description="Helical" evidence="7">
    <location>
        <begin position="227"/>
        <end position="250"/>
    </location>
</feature>
<dbReference type="AlphaFoldDB" id="A0A9W5YA09"/>
<comment type="subcellular location">
    <subcellularLocation>
        <location evidence="1 7">Cell membrane</location>
        <topology evidence="1 7">Multi-pass membrane protein</topology>
    </subcellularLocation>
</comment>
<name>A0A9W5YA09_9FIRM</name>
<evidence type="ECO:0000259" key="8">
    <source>
        <dbReference type="PROSITE" id="PS50928"/>
    </source>
</evidence>
<dbReference type="GO" id="GO:0055085">
    <property type="term" value="P:transmembrane transport"/>
    <property type="evidence" value="ECO:0007669"/>
    <property type="project" value="InterPro"/>
</dbReference>
<dbReference type="CDD" id="cd06261">
    <property type="entry name" value="TM_PBP2"/>
    <property type="match status" value="1"/>
</dbReference>
<reference evidence="9" key="1">
    <citation type="submission" date="2022-06" db="EMBL/GenBank/DDBJ databases">
        <title>Vallitalea longa sp. nov., an anaerobic bacterium isolated from marine sediment.</title>
        <authorList>
            <person name="Hirano S."/>
            <person name="Terahara T."/>
            <person name="Mori K."/>
            <person name="Hamada M."/>
            <person name="Matsumoto R."/>
            <person name="Kobayashi T."/>
        </authorList>
    </citation>
    <scope>NUCLEOTIDE SEQUENCE</scope>
    <source>
        <strain evidence="9">SH18-1</strain>
    </source>
</reference>
<dbReference type="RefSeq" id="WP_330680686.1">
    <property type="nucleotide sequence ID" value="NZ_BRLB01000002.1"/>
</dbReference>
<keyword evidence="6 7" id="KW-0472">Membrane</keyword>
<feature type="transmembrane region" description="Helical" evidence="7">
    <location>
        <begin position="286"/>
        <end position="311"/>
    </location>
</feature>
<evidence type="ECO:0000256" key="1">
    <source>
        <dbReference type="ARBA" id="ARBA00004651"/>
    </source>
</evidence>
<evidence type="ECO:0000256" key="4">
    <source>
        <dbReference type="ARBA" id="ARBA00022692"/>
    </source>
</evidence>
<feature type="domain" description="ABC transmembrane type-1" evidence="8">
    <location>
        <begin position="92"/>
        <end position="307"/>
    </location>
</feature>
<dbReference type="SUPFAM" id="SSF161098">
    <property type="entry name" value="MetI-like"/>
    <property type="match status" value="1"/>
</dbReference>
<evidence type="ECO:0000256" key="2">
    <source>
        <dbReference type="ARBA" id="ARBA00022448"/>
    </source>
</evidence>
<sequence>MTEQRLKTKKSSLQSSKSHSKFKRQLPLHIMMLIPVILVVIYCYGPMLGILIAFQDYVPSTKGFFYSLINGKWIGFDMFRYIFKMPDFVSILWNTFFIATMKIIAKIIFPLIFALLLNEVRKSWFKKSVQTITFLPYFLSWVILGGILLEIFSPRTGIINTIIGYFGFEPKYFFGDPKIFPYMLVLTDLWKDIGFNTIIILAALTSIDPTLYEAAAIDGAGRLKQTLHITLPGISSIIVLIAILGLGNIMNAGFDQIFVLYGPSVYSTGDIIDTYTYRMGINNGQFSLATAVGLFKSVVSFVMLTVSYWIANKYSDYRIF</sequence>
<dbReference type="Gene3D" id="1.10.3720.10">
    <property type="entry name" value="MetI-like"/>
    <property type="match status" value="1"/>
</dbReference>
<comment type="caution">
    <text evidence="9">The sequence shown here is derived from an EMBL/GenBank/DDBJ whole genome shotgun (WGS) entry which is preliminary data.</text>
</comment>
<dbReference type="PANTHER" id="PTHR30193:SF44">
    <property type="entry name" value="LACTOSE TRANSPORT SYSTEM PERMEASE PROTEIN LACF"/>
    <property type="match status" value="1"/>
</dbReference>
<evidence type="ECO:0000256" key="6">
    <source>
        <dbReference type="ARBA" id="ARBA00023136"/>
    </source>
</evidence>
<proteinExistence type="inferred from homology"/>